<keyword evidence="3" id="KW-0731">Sigma factor</keyword>
<dbReference type="InterPro" id="IPR014284">
    <property type="entry name" value="RNA_pol_sigma-70_dom"/>
</dbReference>
<dbReference type="GO" id="GO:0006352">
    <property type="term" value="P:DNA-templated transcription initiation"/>
    <property type="evidence" value="ECO:0007669"/>
    <property type="project" value="InterPro"/>
</dbReference>
<dbReference type="OrthoDB" id="665981at2"/>
<evidence type="ECO:0000256" key="2">
    <source>
        <dbReference type="ARBA" id="ARBA00023015"/>
    </source>
</evidence>
<dbReference type="PANTHER" id="PTHR43133">
    <property type="entry name" value="RNA POLYMERASE ECF-TYPE SIGMA FACTO"/>
    <property type="match status" value="1"/>
</dbReference>
<dbReference type="Proteomes" id="UP001138672">
    <property type="component" value="Unassembled WGS sequence"/>
</dbReference>
<evidence type="ECO:0000313" key="9">
    <source>
        <dbReference type="Proteomes" id="UP001231587"/>
    </source>
</evidence>
<evidence type="ECO:0000313" key="6">
    <source>
        <dbReference type="EMBL" id="MBP1840609.1"/>
    </source>
</evidence>
<organism evidence="6 8">
    <name type="scientific">Formosa algae</name>
    <dbReference type="NCBI Taxonomy" id="225843"/>
    <lineage>
        <taxon>Bacteria</taxon>
        <taxon>Pseudomonadati</taxon>
        <taxon>Bacteroidota</taxon>
        <taxon>Flavobacteriia</taxon>
        <taxon>Flavobacteriales</taxon>
        <taxon>Flavobacteriaceae</taxon>
        <taxon>Formosa</taxon>
    </lineage>
</organism>
<dbReference type="InterPro" id="IPR013325">
    <property type="entry name" value="RNA_pol_sigma_r2"/>
</dbReference>
<dbReference type="EMBL" id="JAUSUU010000007">
    <property type="protein sequence ID" value="MDQ0335978.1"/>
    <property type="molecule type" value="Genomic_DNA"/>
</dbReference>
<accession>A0A9X0YL47</accession>
<dbReference type="InterPro" id="IPR039425">
    <property type="entry name" value="RNA_pol_sigma-70-like"/>
</dbReference>
<dbReference type="Pfam" id="PF04542">
    <property type="entry name" value="Sigma70_r2"/>
    <property type="match status" value="1"/>
</dbReference>
<dbReference type="PANTHER" id="PTHR43133:SF46">
    <property type="entry name" value="RNA POLYMERASE SIGMA-70 FACTOR ECF SUBFAMILY"/>
    <property type="match status" value="1"/>
</dbReference>
<dbReference type="InterPro" id="IPR007627">
    <property type="entry name" value="RNA_pol_sigma70_r2"/>
</dbReference>
<sequence>MYRSDQDLLLAIYDNKDEKAFKVFYDRYAKLLLNWATKRTGNRDLAEDIVQNFWVIFWSKSHAIKTDDFGVSRTYLIHYFTYRMLDYLRTSASKFLGSEFVLESMANEDGYLHIIEDIQVKDMLDMIDRVLIDFPTLTQDIFKSIWEHNLSVKDTSKSFGVSEKVVRTHYKKVLSVIQDQTKTFIGTQSKSFKLFLEIIILVGLLK</sequence>
<evidence type="ECO:0000259" key="5">
    <source>
        <dbReference type="Pfam" id="PF04542"/>
    </source>
</evidence>
<dbReference type="InterPro" id="IPR013324">
    <property type="entry name" value="RNA_pol_sigma_r3/r4-like"/>
</dbReference>
<dbReference type="RefSeq" id="WP_057780033.1">
    <property type="nucleotide sequence ID" value="NZ_JAGGJQ010000007.1"/>
</dbReference>
<dbReference type="Gene3D" id="1.10.1740.10">
    <property type="match status" value="1"/>
</dbReference>
<dbReference type="Proteomes" id="UP001231587">
    <property type="component" value="Unassembled WGS sequence"/>
</dbReference>
<comment type="caution">
    <text evidence="6">The sequence shown here is derived from an EMBL/GenBank/DDBJ whole genome shotgun (WGS) entry which is preliminary data.</text>
</comment>
<dbReference type="EMBL" id="JAGGJQ010000007">
    <property type="protein sequence ID" value="MBP1840609.1"/>
    <property type="molecule type" value="Genomic_DNA"/>
</dbReference>
<comment type="similarity">
    <text evidence="1">Belongs to the sigma-70 factor family. ECF subfamily.</text>
</comment>
<name>A0A9X0YL47_9FLAO</name>
<protein>
    <submittedName>
        <fullName evidence="6">RNA polymerase sigma factor (Sigma-70 family)</fullName>
    </submittedName>
</protein>
<evidence type="ECO:0000256" key="1">
    <source>
        <dbReference type="ARBA" id="ARBA00010641"/>
    </source>
</evidence>
<evidence type="ECO:0000256" key="4">
    <source>
        <dbReference type="ARBA" id="ARBA00023163"/>
    </source>
</evidence>
<proteinExistence type="inferred from homology"/>
<dbReference type="AlphaFoldDB" id="A0A9X0YL47"/>
<feature type="domain" description="RNA polymerase sigma-70 region 2" evidence="5">
    <location>
        <begin position="24"/>
        <end position="91"/>
    </location>
</feature>
<dbReference type="SUPFAM" id="SSF88946">
    <property type="entry name" value="Sigma2 domain of RNA polymerase sigma factors"/>
    <property type="match status" value="1"/>
</dbReference>
<evidence type="ECO:0000256" key="3">
    <source>
        <dbReference type="ARBA" id="ARBA00023082"/>
    </source>
</evidence>
<dbReference type="NCBIfam" id="TIGR02937">
    <property type="entry name" value="sigma70-ECF"/>
    <property type="match status" value="1"/>
</dbReference>
<gene>
    <name evidence="6" type="ORF">J2Z56_002539</name>
    <name evidence="7" type="ORF">J2Z57_002430</name>
</gene>
<keyword evidence="9" id="KW-1185">Reference proteome</keyword>
<evidence type="ECO:0000313" key="8">
    <source>
        <dbReference type="Proteomes" id="UP001138672"/>
    </source>
</evidence>
<keyword evidence="4" id="KW-0804">Transcription</keyword>
<dbReference type="SUPFAM" id="SSF88659">
    <property type="entry name" value="Sigma3 and sigma4 domains of RNA polymerase sigma factors"/>
    <property type="match status" value="1"/>
</dbReference>
<reference evidence="6" key="1">
    <citation type="submission" date="2021-03" db="EMBL/GenBank/DDBJ databases">
        <title>Genomic Encyclopedia of Type Strains, Phase IV (KMG-IV): sequencing the most valuable type-strain genomes for metagenomic binning, comparative biology and taxonomic classification.</title>
        <authorList>
            <person name="Goeker M."/>
        </authorList>
    </citation>
    <scope>NUCLEOTIDE SEQUENCE</scope>
    <source>
        <strain evidence="6">DSM 15523</strain>
        <strain evidence="7 9">DSM 16476</strain>
    </source>
</reference>
<dbReference type="GO" id="GO:0016987">
    <property type="term" value="F:sigma factor activity"/>
    <property type="evidence" value="ECO:0007669"/>
    <property type="project" value="UniProtKB-KW"/>
</dbReference>
<evidence type="ECO:0000313" key="7">
    <source>
        <dbReference type="EMBL" id="MDQ0335978.1"/>
    </source>
</evidence>
<keyword evidence="2" id="KW-0805">Transcription regulation</keyword>